<evidence type="ECO:0000313" key="4">
    <source>
        <dbReference type="Proteomes" id="UP001178508"/>
    </source>
</evidence>
<sequence length="1641" mass="194426">MEREQAKVKSQRNSRVTQTEGRRTIEKSKKLGDQNTKMDLQAKRQTIKRQRLLTCEVLEEIDQIKEENERERNELVHLKAKTEQQQKEIERLTAEKQEQCSFIERLRIQVDDLTEKLNESKKDATQETFNYDETKSDTSKESKEPEDQQERRERLMAESVLRLLSKNEKLMLDTKLAKEKMEKIMADASQMLRSNQSNILQCREHFEHTKQKMNEFLNQLKQQRTLIKTDVQMQDTIVPEIKDTQIQPKEKDKFETVKIKLCKILENTDELLDVLEESDLAVKTFEFEAGQVKSDSEKQIQTTEESMKIAPHGTGERQKQDAESKLTQVQPERDEIEKIKKELKAEREKIERDRQSAKTEMDTMTRMRESIEREKQQLENKLKQTKREIREMELIKSEVEIKKRDLVKMIRMSRRKKEDTSKSKEQKHMEDRQEDPEDLRSEHGVDQPRTYFIQADRAKETLQMKEDQFEIDSMEKSKDKKTTDIQEVSPEAREMREVLCEMGEDSEQDRTNLSEEKSQMKWINFHAKKKQRELDRWREKTMRERDELEIMKNKIQRQKEEVQQQLESAIKTVLTISGIKACIEKAAAEMNNTCEELLKAQHDMEENKKEVDKVMVKLTLLKVRVSKWILNESSIKKTFTMKPFELQEPQTETYRDPLKDQEDEDMEDEITKEVTTPQQLLTSVSLHQSEEVQTGVDTKGQQNVFFQMQAEIHDDASMGDQTKLVINLQEKAEVEEEILQLREREEKTKQDMISAMQEMEEENREIKRLIMEINDLQSQRPEIENGFQIAALETGKDEEGISGLLKGTKDQDVLRAQKEKLQGVTLEQKSCETEQIKMVRIEHWEQQGENGNIKMFKQEFEGVEEIKGQPRGHADTERSEMNLPQDSVAGQTEGLNGRLLQISEEEMRENEPLELQMEIKKKDSEKKFRKYMRKSRGRENQGDKFSQRRETKKRKTEFEGGFEESRKKGAELKILRTNKQPKQKEQPVDENLNFNVKDTAEIINLSSKVTECTIYIENMRQRINEHLQMIKRKDALLTDVNTELSKQREELQLLEVENRTQRQKIREMKSKLEADLKRMTEQAKEEKHKMVHMWDEIQNQKKDIELAQEKVKKDKREVEVMISEMEWKRREYEKMVRKHNRQEQEAKRLQDEVRGEQKALKWEMKRKEREFDQRLQTIHKERDELEIVKLKIRQSEKRNNENTEKGMSLIDEVKRNVETLLEKKEDVQMLYNLAQLILQRLKTEKMTDKGNNQLVADMATQTQDQEKQWQLKLDADKHGLEKLKAALQKDQEDLNRGNETLIKEKLDLERTRQDFQKLQEEEKYKMQQERDELEVTKAELQKDKQQAKELLDEMNREKAKIKEMTLQLDTEREELESSKSKMSLKQQQQELKEVDLQALQEKMENTEHRVRSAREELQALKNDLDKKKEELDAGMTIIRQEREQLHQIKTDMERARETLVKEKHEISAQRAKLQRKEDDLVNTMKPMEMLKGKLERLNEKMRSDLKNKMDTLQQKNEDLQALHTALEQRLATLAQQKADMDGNTQLLEREKTGLKALLADMAAQTQDQEKQWQLKLDADKHGLEKLKAALQKDQEDLNRGNETLIKEKIGLGKDQTGLPETTRGREIQDATGKRRAGSDKS</sequence>
<feature type="compositionally biased region" description="Basic and acidic residues" evidence="2">
    <location>
        <begin position="1622"/>
        <end position="1641"/>
    </location>
</feature>
<feature type="coiled-coil region" evidence="1">
    <location>
        <begin position="724"/>
        <end position="779"/>
    </location>
</feature>
<feature type="coiled-coil region" evidence="1">
    <location>
        <begin position="527"/>
        <end position="610"/>
    </location>
</feature>
<feature type="compositionally biased region" description="Basic and acidic residues" evidence="2">
    <location>
        <begin position="416"/>
        <end position="431"/>
    </location>
</feature>
<feature type="region of interest" description="Disordered" evidence="2">
    <location>
        <begin position="1591"/>
        <end position="1641"/>
    </location>
</feature>
<reference evidence="3" key="1">
    <citation type="submission" date="2023-08" db="EMBL/GenBank/DDBJ databases">
        <authorList>
            <person name="Alioto T."/>
            <person name="Alioto T."/>
            <person name="Gomez Garrido J."/>
        </authorList>
    </citation>
    <scope>NUCLEOTIDE SEQUENCE</scope>
</reference>
<dbReference type="EMBL" id="OY660872">
    <property type="protein sequence ID" value="CAJ1064522.1"/>
    <property type="molecule type" value="Genomic_DNA"/>
</dbReference>
<evidence type="ECO:0000256" key="1">
    <source>
        <dbReference type="SAM" id="Coils"/>
    </source>
</evidence>
<feature type="region of interest" description="Disordered" evidence="2">
    <location>
        <begin position="924"/>
        <end position="964"/>
    </location>
</feature>
<organism evidence="3 4">
    <name type="scientific">Xyrichtys novacula</name>
    <name type="common">Pearly razorfish</name>
    <name type="synonym">Hemipteronotus novacula</name>
    <dbReference type="NCBI Taxonomy" id="13765"/>
    <lineage>
        <taxon>Eukaryota</taxon>
        <taxon>Metazoa</taxon>
        <taxon>Chordata</taxon>
        <taxon>Craniata</taxon>
        <taxon>Vertebrata</taxon>
        <taxon>Euteleostomi</taxon>
        <taxon>Actinopterygii</taxon>
        <taxon>Neopterygii</taxon>
        <taxon>Teleostei</taxon>
        <taxon>Neoteleostei</taxon>
        <taxon>Acanthomorphata</taxon>
        <taxon>Eupercaria</taxon>
        <taxon>Labriformes</taxon>
        <taxon>Labridae</taxon>
        <taxon>Xyrichtys</taxon>
    </lineage>
</organism>
<feature type="region of interest" description="Disordered" evidence="2">
    <location>
        <begin position="410"/>
        <end position="459"/>
    </location>
</feature>
<accession>A0AAV1FSL7</accession>
<feature type="compositionally biased region" description="Basic and acidic residues" evidence="2">
    <location>
        <begin position="867"/>
        <end position="880"/>
    </location>
</feature>
<feature type="coiled-coil region" evidence="1">
    <location>
        <begin position="1280"/>
        <end position="1536"/>
    </location>
</feature>
<protein>
    <submittedName>
        <fullName evidence="3">Golgin subfamily B member 1-like</fullName>
    </submittedName>
</protein>
<feature type="compositionally biased region" description="Basic and acidic residues" evidence="2">
    <location>
        <begin position="314"/>
        <end position="324"/>
    </location>
</feature>
<feature type="compositionally biased region" description="Basic and acidic residues" evidence="2">
    <location>
        <begin position="937"/>
        <end position="949"/>
    </location>
</feature>
<feature type="coiled-coil region" evidence="1">
    <location>
        <begin position="1016"/>
        <end position="1230"/>
    </location>
</feature>
<feature type="compositionally biased region" description="Basic and acidic residues" evidence="2">
    <location>
        <begin position="1591"/>
        <end position="1611"/>
    </location>
</feature>
<feature type="region of interest" description="Disordered" evidence="2">
    <location>
        <begin position="1"/>
        <end position="38"/>
    </location>
</feature>
<feature type="compositionally biased region" description="Basic and acidic residues" evidence="2">
    <location>
        <begin position="132"/>
        <end position="153"/>
    </location>
</feature>
<dbReference type="Proteomes" id="UP001178508">
    <property type="component" value="Chromosome 9"/>
</dbReference>
<keyword evidence="4" id="KW-1185">Reference proteome</keyword>
<name>A0AAV1FSL7_XYRNO</name>
<gene>
    <name evidence="3" type="ORF">XNOV1_A011791</name>
</gene>
<feature type="compositionally biased region" description="Polar residues" evidence="2">
    <location>
        <begin position="882"/>
        <end position="894"/>
    </location>
</feature>
<proteinExistence type="predicted"/>
<feature type="region of interest" description="Disordered" evidence="2">
    <location>
        <begin position="119"/>
        <end position="153"/>
    </location>
</feature>
<keyword evidence="1" id="KW-0175">Coiled coil</keyword>
<feature type="compositionally biased region" description="Basic and acidic residues" evidence="2">
    <location>
        <begin position="20"/>
        <end position="32"/>
    </location>
</feature>
<evidence type="ECO:0000313" key="3">
    <source>
        <dbReference type="EMBL" id="CAJ1064522.1"/>
    </source>
</evidence>
<evidence type="ECO:0000256" key="2">
    <source>
        <dbReference type="SAM" id="MobiDB-lite"/>
    </source>
</evidence>
<feature type="compositionally biased region" description="Basic residues" evidence="2">
    <location>
        <begin position="927"/>
        <end position="936"/>
    </location>
</feature>
<feature type="region of interest" description="Disordered" evidence="2">
    <location>
        <begin position="291"/>
        <end position="335"/>
    </location>
</feature>
<feature type="region of interest" description="Disordered" evidence="2">
    <location>
        <begin position="867"/>
        <end position="894"/>
    </location>
</feature>